<accession>A0ABU5QB59</accession>
<reference evidence="1 2" key="1">
    <citation type="submission" date="2023-12" db="EMBL/GenBank/DDBJ databases">
        <title>Novel species of the genus Arcicella isolated from rivers.</title>
        <authorList>
            <person name="Lu H."/>
        </authorList>
    </citation>
    <scope>NUCLEOTIDE SEQUENCE [LARGE SCALE GENOMIC DNA]</scope>
    <source>
        <strain evidence="1 2">KCTC 23307</strain>
    </source>
</reference>
<keyword evidence="2" id="KW-1185">Reference proteome</keyword>
<evidence type="ECO:0000313" key="2">
    <source>
        <dbReference type="Proteomes" id="UP001302949"/>
    </source>
</evidence>
<evidence type="ECO:0000313" key="1">
    <source>
        <dbReference type="EMBL" id="MEA5139599.1"/>
    </source>
</evidence>
<sequence>MLIFNRSGLLIPDNKIVSNIEELKLEFVDKIPTNERKYIFEKLIIYNENLKNKCSNELICQWIDGSFVTKKPNPRDIDLVTFISHDTIKEIGDSIHNFKYPNSEIIYGVDAYIIEVFPDNHKENFKTILDKAYWMDKFTKTRRNKAGNKLSKGFLEIYY</sequence>
<dbReference type="InterPro" id="IPR053860">
    <property type="entry name" value="DUF6932"/>
</dbReference>
<proteinExistence type="predicted"/>
<gene>
    <name evidence="1" type="ORF">VB248_10650</name>
</gene>
<dbReference type="Pfam" id="PF22014">
    <property type="entry name" value="DUF6932"/>
    <property type="match status" value="1"/>
</dbReference>
<evidence type="ECO:0008006" key="3">
    <source>
        <dbReference type="Google" id="ProtNLM"/>
    </source>
</evidence>
<name>A0ABU5QB59_9BACT</name>
<organism evidence="1 2">
    <name type="scientific">Arcicella rigui</name>
    <dbReference type="NCBI Taxonomy" id="797020"/>
    <lineage>
        <taxon>Bacteria</taxon>
        <taxon>Pseudomonadati</taxon>
        <taxon>Bacteroidota</taxon>
        <taxon>Cytophagia</taxon>
        <taxon>Cytophagales</taxon>
        <taxon>Flectobacillaceae</taxon>
        <taxon>Arcicella</taxon>
    </lineage>
</organism>
<dbReference type="EMBL" id="JAYFUM010000010">
    <property type="protein sequence ID" value="MEA5139599.1"/>
    <property type="molecule type" value="Genomic_DNA"/>
</dbReference>
<comment type="caution">
    <text evidence="1">The sequence shown here is derived from an EMBL/GenBank/DDBJ whole genome shotgun (WGS) entry which is preliminary data.</text>
</comment>
<dbReference type="Proteomes" id="UP001302949">
    <property type="component" value="Unassembled WGS sequence"/>
</dbReference>
<protein>
    <recommendedName>
        <fullName evidence="3">Polymerase nucleotidyl transferase domain-containing protein</fullName>
    </recommendedName>
</protein>
<dbReference type="RefSeq" id="WP_323296753.1">
    <property type="nucleotide sequence ID" value="NZ_JAYFUM010000010.1"/>
</dbReference>